<dbReference type="InParanoid" id="A0A1D3D8E3"/>
<reference evidence="1 2" key="1">
    <citation type="journal article" date="2016" name="BMC Genomics">
        <title>Comparative genomics reveals Cyclospora cayetanensis possesses coccidia-like metabolism and invasion components but unique surface antigens.</title>
        <authorList>
            <person name="Liu S."/>
            <person name="Wang L."/>
            <person name="Zheng H."/>
            <person name="Xu Z."/>
            <person name="Roellig D.M."/>
            <person name="Li N."/>
            <person name="Frace M.A."/>
            <person name="Tang K."/>
            <person name="Arrowood M.J."/>
            <person name="Moss D.M."/>
            <person name="Zhang L."/>
            <person name="Feng Y."/>
            <person name="Xiao L."/>
        </authorList>
    </citation>
    <scope>NUCLEOTIDE SEQUENCE [LARGE SCALE GENOMIC DNA]</scope>
    <source>
        <strain evidence="1 2">CHN_HEN01</strain>
    </source>
</reference>
<keyword evidence="2" id="KW-1185">Reference proteome</keyword>
<comment type="caution">
    <text evidence="1">The sequence shown here is derived from an EMBL/GenBank/DDBJ whole genome shotgun (WGS) entry which is preliminary data.</text>
</comment>
<gene>
    <name evidence="1" type="ORF">cyc_09395</name>
</gene>
<proteinExistence type="predicted"/>
<dbReference type="VEuPathDB" id="ToxoDB:cyc_09395"/>
<name>A0A1D3D8E3_9EIME</name>
<dbReference type="AlphaFoldDB" id="A0A1D3D8E3"/>
<protein>
    <submittedName>
        <fullName evidence="1">Uncharacterized protein</fullName>
    </submittedName>
</protein>
<dbReference type="EMBL" id="JROU02000296">
    <property type="protein sequence ID" value="OEH79721.1"/>
    <property type="molecule type" value="Genomic_DNA"/>
</dbReference>
<dbReference type="Proteomes" id="UP000095192">
    <property type="component" value="Unassembled WGS sequence"/>
</dbReference>
<organism evidence="1 2">
    <name type="scientific">Cyclospora cayetanensis</name>
    <dbReference type="NCBI Taxonomy" id="88456"/>
    <lineage>
        <taxon>Eukaryota</taxon>
        <taxon>Sar</taxon>
        <taxon>Alveolata</taxon>
        <taxon>Apicomplexa</taxon>
        <taxon>Conoidasida</taxon>
        <taxon>Coccidia</taxon>
        <taxon>Eucoccidiorida</taxon>
        <taxon>Eimeriorina</taxon>
        <taxon>Eimeriidae</taxon>
        <taxon>Cyclospora</taxon>
    </lineage>
</organism>
<evidence type="ECO:0000313" key="1">
    <source>
        <dbReference type="EMBL" id="OEH79721.1"/>
    </source>
</evidence>
<accession>A0A1D3D8E3</accession>
<evidence type="ECO:0000313" key="2">
    <source>
        <dbReference type="Proteomes" id="UP000095192"/>
    </source>
</evidence>
<sequence length="77" mass="7560">MGGPANPGEKAAAAFPAPPMKKPAPGCIMGAPGCIIRGAPWGPKGGPMPWGMQPPIGKNWGGAPIIPMPMGGAHGLP</sequence>